<dbReference type="PANTHER" id="PTHR37834">
    <property type="entry name" value="GDSL-LIKE LIPASE/ACYLHYDROLASE DOMAIN PROTEIN (AFU_ORTHOLOGUE AFUA_2G00620)"/>
    <property type="match status" value="1"/>
</dbReference>
<dbReference type="Proteomes" id="UP000253090">
    <property type="component" value="Unassembled WGS sequence"/>
</dbReference>
<comment type="caution">
    <text evidence="2">The sequence shown here is derived from an EMBL/GenBank/DDBJ whole genome shotgun (WGS) entry which is preliminary data.</text>
</comment>
<dbReference type="SUPFAM" id="SSF52266">
    <property type="entry name" value="SGNH hydrolase"/>
    <property type="match status" value="1"/>
</dbReference>
<accession>A0A369BD91</accession>
<dbReference type="InterPro" id="IPR040794">
    <property type="entry name" value="CE2_N"/>
</dbReference>
<keyword evidence="3" id="KW-1185">Reference proteome</keyword>
<dbReference type="InterPro" id="IPR052762">
    <property type="entry name" value="PCW_deacetylase/CE"/>
</dbReference>
<dbReference type="Gene3D" id="3.40.50.1110">
    <property type="entry name" value="SGNH hydrolase"/>
    <property type="match status" value="1"/>
</dbReference>
<dbReference type="PANTHER" id="PTHR37834:SF2">
    <property type="entry name" value="ESTERASE, SGNH HYDROLASE-TYPE"/>
    <property type="match status" value="1"/>
</dbReference>
<dbReference type="EMBL" id="QPJW01000006">
    <property type="protein sequence ID" value="RCX18578.1"/>
    <property type="molecule type" value="Genomic_DNA"/>
</dbReference>
<evidence type="ECO:0000313" key="3">
    <source>
        <dbReference type="Proteomes" id="UP000253090"/>
    </source>
</evidence>
<dbReference type="Pfam" id="PF00657">
    <property type="entry name" value="Lipase_GDSL"/>
    <property type="match status" value="1"/>
</dbReference>
<dbReference type="InterPro" id="IPR036514">
    <property type="entry name" value="SGNH_hydro_sf"/>
</dbReference>
<protein>
    <submittedName>
        <fullName evidence="2">Lysophospholipase L1-like esterase</fullName>
    </submittedName>
</protein>
<dbReference type="OrthoDB" id="9801375at2"/>
<feature type="domain" description="Carbohydrate esterase 2 N-terminal" evidence="1">
    <location>
        <begin position="18"/>
        <end position="129"/>
    </location>
</feature>
<gene>
    <name evidence="2" type="ORF">DFP94_106112</name>
</gene>
<name>A0A369BD91_9BACL</name>
<dbReference type="Gene3D" id="2.60.120.260">
    <property type="entry name" value="Galactose-binding domain-like"/>
    <property type="match status" value="1"/>
</dbReference>
<dbReference type="InterPro" id="IPR037461">
    <property type="entry name" value="CtCE2-like_dom"/>
</dbReference>
<dbReference type="InterPro" id="IPR001087">
    <property type="entry name" value="GDSL"/>
</dbReference>
<reference evidence="2 3" key="1">
    <citation type="submission" date="2018-07" db="EMBL/GenBank/DDBJ databases">
        <title>Genomic Encyclopedia of Type Strains, Phase III (KMG-III): the genomes of soil and plant-associated and newly described type strains.</title>
        <authorList>
            <person name="Whitman W."/>
        </authorList>
    </citation>
    <scope>NUCLEOTIDE SEQUENCE [LARGE SCALE GENOMIC DNA]</scope>
    <source>
        <strain evidence="2 3">CECT 8333</strain>
    </source>
</reference>
<evidence type="ECO:0000259" key="1">
    <source>
        <dbReference type="Pfam" id="PF17996"/>
    </source>
</evidence>
<organism evidence="2 3">
    <name type="scientific">Fontibacillus phaseoli</name>
    <dbReference type="NCBI Taxonomy" id="1416533"/>
    <lineage>
        <taxon>Bacteria</taxon>
        <taxon>Bacillati</taxon>
        <taxon>Bacillota</taxon>
        <taxon>Bacilli</taxon>
        <taxon>Bacillales</taxon>
        <taxon>Paenibacillaceae</taxon>
        <taxon>Fontibacillus</taxon>
    </lineage>
</organism>
<dbReference type="CDD" id="cd01831">
    <property type="entry name" value="Endoglucanase_E_like"/>
    <property type="match status" value="1"/>
</dbReference>
<proteinExistence type="predicted"/>
<sequence length="358" mass="39851">MTEAAQVFKATENNVKIIGRTYEYNDVLWLALSGGGVEFSFYGKKAEITIKGDPIATSGNNEARIGIDVNGSRVIDDMVTQPVKKYTAFESDTEQNVTIRVIKLSEAAMSTVGIQEIAVDAKEGIKPTPANVHKIEFIGDSITCGYGVDDDNVEGTFSTATEDVTKTYVYLTAQRLQADYSMVSFSGYGIISGYTENGEKLLTHLVPDYYEKVGKSEGKFDGTLVPQTLSWDFNKFVPDLIVVNLGTNDDTYTEDDPARQADYVKQYAEFLKMIRANNADATILCTLGIMRDRLYPFVEQAVNNYTQETGDTKISAMRFDLQSEADGYVVNFHPSEVTHRKAAEKLVARIKEHMKWDK</sequence>
<dbReference type="GO" id="GO:0052689">
    <property type="term" value="F:carboxylic ester hydrolase activity"/>
    <property type="evidence" value="ECO:0007669"/>
    <property type="project" value="InterPro"/>
</dbReference>
<dbReference type="AlphaFoldDB" id="A0A369BD91"/>
<dbReference type="Pfam" id="PF17996">
    <property type="entry name" value="CE2_N"/>
    <property type="match status" value="1"/>
</dbReference>
<evidence type="ECO:0000313" key="2">
    <source>
        <dbReference type="EMBL" id="RCX18578.1"/>
    </source>
</evidence>
<dbReference type="RefSeq" id="WP_114497445.1">
    <property type="nucleotide sequence ID" value="NZ_QPJW01000006.1"/>
</dbReference>